<dbReference type="PROSITE" id="PS51273">
    <property type="entry name" value="GATASE_TYPE_1"/>
    <property type="match status" value="1"/>
</dbReference>
<dbReference type="EMBL" id="GL385399">
    <property type="protein sequence ID" value="EJT72215.1"/>
    <property type="molecule type" value="Genomic_DNA"/>
</dbReference>
<reference evidence="4" key="1">
    <citation type="submission" date="2010-07" db="EMBL/GenBank/DDBJ databases">
        <title>The genome sequence of Gaeumannomyces graminis var. tritici strain R3-111a-1.</title>
        <authorList>
            <consortium name="The Broad Institute Genome Sequencing Platform"/>
            <person name="Ma L.-J."/>
            <person name="Dead R."/>
            <person name="Young S."/>
            <person name="Zeng Q."/>
            <person name="Koehrsen M."/>
            <person name="Alvarado L."/>
            <person name="Berlin A."/>
            <person name="Chapman S.B."/>
            <person name="Chen Z."/>
            <person name="Freedman E."/>
            <person name="Gellesch M."/>
            <person name="Goldberg J."/>
            <person name="Griggs A."/>
            <person name="Gujja S."/>
            <person name="Heilman E.R."/>
            <person name="Heiman D."/>
            <person name="Hepburn T."/>
            <person name="Howarth C."/>
            <person name="Jen D."/>
            <person name="Larson L."/>
            <person name="Mehta T."/>
            <person name="Neiman D."/>
            <person name="Pearson M."/>
            <person name="Roberts A."/>
            <person name="Saif S."/>
            <person name="Shea T."/>
            <person name="Shenoy N."/>
            <person name="Sisk P."/>
            <person name="Stolte C."/>
            <person name="Sykes S."/>
            <person name="Walk T."/>
            <person name="White J."/>
            <person name="Yandava C."/>
            <person name="Haas B."/>
            <person name="Nusbaum C."/>
            <person name="Birren B."/>
        </authorList>
    </citation>
    <scope>NUCLEOTIDE SEQUENCE [LARGE SCALE GENOMIC DNA]</scope>
    <source>
        <strain evidence="4">R3-111a-1</strain>
    </source>
</reference>
<dbReference type="InterPro" id="IPR017926">
    <property type="entry name" value="GATASE"/>
</dbReference>
<dbReference type="GO" id="GO:0005829">
    <property type="term" value="C:cytosol"/>
    <property type="evidence" value="ECO:0007669"/>
    <property type="project" value="TreeGrafter"/>
</dbReference>
<keyword evidence="4" id="KW-1185">Reference proteome</keyword>
<dbReference type="PANTHER" id="PTHR42695">
    <property type="entry name" value="GLUTAMINE AMIDOTRANSFERASE YLR126C-RELATED"/>
    <property type="match status" value="1"/>
</dbReference>
<feature type="domain" description="Glutamine amidotransferase" evidence="1">
    <location>
        <begin position="88"/>
        <end position="211"/>
    </location>
</feature>
<reference evidence="2" key="2">
    <citation type="submission" date="2010-07" db="EMBL/GenBank/DDBJ databases">
        <authorList>
            <consortium name="The Broad Institute Genome Sequencing Platform"/>
            <consortium name="Broad Institute Genome Sequencing Center for Infectious Disease"/>
            <person name="Ma L.-J."/>
            <person name="Dead R."/>
            <person name="Young S."/>
            <person name="Zeng Q."/>
            <person name="Koehrsen M."/>
            <person name="Alvarado L."/>
            <person name="Berlin A."/>
            <person name="Chapman S.B."/>
            <person name="Chen Z."/>
            <person name="Freedman E."/>
            <person name="Gellesch M."/>
            <person name="Goldberg J."/>
            <person name="Griggs A."/>
            <person name="Gujja S."/>
            <person name="Heilman E.R."/>
            <person name="Heiman D."/>
            <person name="Hepburn T."/>
            <person name="Howarth C."/>
            <person name="Jen D."/>
            <person name="Larson L."/>
            <person name="Mehta T."/>
            <person name="Neiman D."/>
            <person name="Pearson M."/>
            <person name="Roberts A."/>
            <person name="Saif S."/>
            <person name="Shea T."/>
            <person name="Shenoy N."/>
            <person name="Sisk P."/>
            <person name="Stolte C."/>
            <person name="Sykes S."/>
            <person name="Walk T."/>
            <person name="White J."/>
            <person name="Yandava C."/>
            <person name="Haas B."/>
            <person name="Nusbaum C."/>
            <person name="Birren B."/>
        </authorList>
    </citation>
    <scope>NUCLEOTIDE SEQUENCE</scope>
    <source>
        <strain evidence="2">R3-111a-1</strain>
    </source>
</reference>
<evidence type="ECO:0000313" key="2">
    <source>
        <dbReference type="EMBL" id="EJT72214.1"/>
    </source>
</evidence>
<name>J3P6E0_GAET3</name>
<dbReference type="EMBL" id="GL385399">
    <property type="protein sequence ID" value="EJT72214.1"/>
    <property type="molecule type" value="Genomic_DNA"/>
</dbReference>
<dbReference type="OrthoDB" id="92161at2759"/>
<evidence type="ECO:0000313" key="3">
    <source>
        <dbReference type="EnsemblFungi" id="EJT72214"/>
    </source>
</evidence>
<dbReference type="Proteomes" id="UP000006039">
    <property type="component" value="Unassembled WGS sequence"/>
</dbReference>
<accession>J3P6E0</accession>
<sequence>MGSQPPTRLAILMADTPLPGTVAKYKDYGGVFTSLFTAATAPQPVAEVLTLTYHDVVNHVGSYPALADVDAVLITGSKHSAFGDDAWIMALVAFVREALATQGRVKVIGVCFGHQIVARAMQTPVIVNEKGWEVAVTELELSSAGKEFFGLETLKIHQMHRDIAKDLPDGKADPSAPPPVALASNGVCSQQGFLWPGRAVTVQGHPEFTEGIVREILELRHDAGIHSDDLYKSGISRVANEHDGVAIANAFLRFIRS</sequence>
<dbReference type="EnsemblFungi" id="EJT72214">
    <property type="protein sequence ID" value="EJT72214"/>
    <property type="gene ID" value="GGTG_09081"/>
</dbReference>
<reference evidence="3" key="4">
    <citation type="journal article" date="2015" name="G3 (Bethesda)">
        <title>Genome sequences of three phytopathogenic species of the Magnaporthaceae family of fungi.</title>
        <authorList>
            <person name="Okagaki L.H."/>
            <person name="Nunes C.C."/>
            <person name="Sailsbery J."/>
            <person name="Clay B."/>
            <person name="Brown D."/>
            <person name="John T."/>
            <person name="Oh Y."/>
            <person name="Young N."/>
            <person name="Fitzgerald M."/>
            <person name="Haas B.J."/>
            <person name="Zeng Q."/>
            <person name="Young S."/>
            <person name="Adiconis X."/>
            <person name="Fan L."/>
            <person name="Levin J.Z."/>
            <person name="Mitchell T.K."/>
            <person name="Okubara P.A."/>
            <person name="Farman M.L."/>
            <person name="Kohn L.M."/>
            <person name="Birren B."/>
            <person name="Ma L.-J."/>
            <person name="Dean R.A."/>
        </authorList>
    </citation>
    <scope>NUCLEOTIDE SEQUENCE</scope>
    <source>
        <strain evidence="3">R3-111a-1</strain>
    </source>
</reference>
<dbReference type="EnsemblFungi" id="EJT72215">
    <property type="protein sequence ID" value="EJT72215"/>
    <property type="gene ID" value="GGTG_09081"/>
</dbReference>
<dbReference type="GO" id="GO:0005634">
    <property type="term" value="C:nucleus"/>
    <property type="evidence" value="ECO:0007669"/>
    <property type="project" value="TreeGrafter"/>
</dbReference>
<dbReference type="eggNOG" id="KOG3179">
    <property type="taxonomic scope" value="Eukaryota"/>
</dbReference>
<dbReference type="Gene3D" id="3.40.50.880">
    <property type="match status" value="1"/>
</dbReference>
<dbReference type="Pfam" id="PF00117">
    <property type="entry name" value="GATase"/>
    <property type="match status" value="1"/>
</dbReference>
<dbReference type="GeneID" id="20349539"/>
<dbReference type="SUPFAM" id="SSF52317">
    <property type="entry name" value="Class I glutamine amidotransferase-like"/>
    <property type="match status" value="1"/>
</dbReference>
<dbReference type="PANTHER" id="PTHR42695:SF5">
    <property type="entry name" value="GLUTAMINE AMIDOTRANSFERASE YLR126C-RELATED"/>
    <property type="match status" value="1"/>
</dbReference>
<gene>
    <name evidence="3" type="primary">20349539</name>
    <name evidence="2" type="ORF">GGTG_09081</name>
</gene>
<evidence type="ECO:0000259" key="1">
    <source>
        <dbReference type="Pfam" id="PF00117"/>
    </source>
</evidence>
<dbReference type="CDD" id="cd01741">
    <property type="entry name" value="GATase1_1"/>
    <property type="match status" value="1"/>
</dbReference>
<dbReference type="InterPro" id="IPR029062">
    <property type="entry name" value="Class_I_gatase-like"/>
</dbReference>
<reference evidence="3" key="5">
    <citation type="submission" date="2018-04" db="UniProtKB">
        <authorList>
            <consortium name="EnsemblFungi"/>
        </authorList>
    </citation>
    <scope>IDENTIFICATION</scope>
    <source>
        <strain evidence="3">R3-111a-1</strain>
    </source>
</reference>
<dbReference type="HOGENOM" id="CLU_054974_0_2_1"/>
<dbReference type="RefSeq" id="XP_009225189.1">
    <property type="nucleotide sequence ID" value="XM_009226925.1"/>
</dbReference>
<dbReference type="VEuPathDB" id="FungiDB:GGTG_09081"/>
<reference evidence="2" key="3">
    <citation type="submission" date="2010-09" db="EMBL/GenBank/DDBJ databases">
        <title>Annotation of Gaeumannomyces graminis var. tritici R3-111a-1.</title>
        <authorList>
            <consortium name="The Broad Institute Genome Sequencing Platform"/>
            <person name="Ma L.-J."/>
            <person name="Dead R."/>
            <person name="Young S.K."/>
            <person name="Zeng Q."/>
            <person name="Gargeya S."/>
            <person name="Fitzgerald M."/>
            <person name="Haas B."/>
            <person name="Abouelleil A."/>
            <person name="Alvarado L."/>
            <person name="Arachchi H.M."/>
            <person name="Berlin A."/>
            <person name="Brown A."/>
            <person name="Chapman S.B."/>
            <person name="Chen Z."/>
            <person name="Dunbar C."/>
            <person name="Freedman E."/>
            <person name="Gearin G."/>
            <person name="Gellesch M."/>
            <person name="Goldberg J."/>
            <person name="Griggs A."/>
            <person name="Gujja S."/>
            <person name="Heiman D."/>
            <person name="Howarth C."/>
            <person name="Larson L."/>
            <person name="Lui A."/>
            <person name="MacDonald P.J.P."/>
            <person name="Mehta T."/>
            <person name="Montmayeur A."/>
            <person name="Murphy C."/>
            <person name="Neiman D."/>
            <person name="Pearson M."/>
            <person name="Priest M."/>
            <person name="Roberts A."/>
            <person name="Saif S."/>
            <person name="Shea T."/>
            <person name="Shenoy N."/>
            <person name="Sisk P."/>
            <person name="Stolte C."/>
            <person name="Sykes S."/>
            <person name="Yandava C."/>
            <person name="Wortman J."/>
            <person name="Nusbaum C."/>
            <person name="Birren B."/>
        </authorList>
    </citation>
    <scope>NUCLEOTIDE SEQUENCE</scope>
    <source>
        <strain evidence="2">R3-111a-1</strain>
    </source>
</reference>
<organism evidence="2">
    <name type="scientific">Gaeumannomyces tritici (strain R3-111a-1)</name>
    <name type="common">Wheat and barley take-all root rot fungus</name>
    <name type="synonym">Gaeumannomyces graminis var. tritici</name>
    <dbReference type="NCBI Taxonomy" id="644352"/>
    <lineage>
        <taxon>Eukaryota</taxon>
        <taxon>Fungi</taxon>
        <taxon>Dikarya</taxon>
        <taxon>Ascomycota</taxon>
        <taxon>Pezizomycotina</taxon>
        <taxon>Sordariomycetes</taxon>
        <taxon>Sordariomycetidae</taxon>
        <taxon>Magnaporthales</taxon>
        <taxon>Magnaporthaceae</taxon>
        <taxon>Gaeumannomyces</taxon>
    </lineage>
</organism>
<protein>
    <recommendedName>
        <fullName evidence="1">Glutamine amidotransferase domain-containing protein</fullName>
    </recommendedName>
</protein>
<dbReference type="AlphaFoldDB" id="J3P6E0"/>
<dbReference type="FunCoup" id="J3P6E0">
    <property type="interactions" value="105"/>
</dbReference>
<dbReference type="RefSeq" id="XP_009225188.1">
    <property type="nucleotide sequence ID" value="XM_009226924.1"/>
</dbReference>
<dbReference type="InterPro" id="IPR044992">
    <property type="entry name" value="ChyE-like"/>
</dbReference>
<evidence type="ECO:0000313" key="4">
    <source>
        <dbReference type="Proteomes" id="UP000006039"/>
    </source>
</evidence>
<proteinExistence type="predicted"/>
<dbReference type="STRING" id="644352.J3P6E0"/>